<dbReference type="InterPro" id="IPR050706">
    <property type="entry name" value="Cyclic-di-GMP_PDE-like"/>
</dbReference>
<keyword evidence="2" id="KW-0812">Transmembrane</keyword>
<evidence type="ECO:0000313" key="6">
    <source>
        <dbReference type="Proteomes" id="UP001235712"/>
    </source>
</evidence>
<proteinExistence type="predicted"/>
<dbReference type="InterPro" id="IPR029787">
    <property type="entry name" value="Nucleotide_cyclase"/>
</dbReference>
<dbReference type="InterPro" id="IPR035919">
    <property type="entry name" value="EAL_sf"/>
</dbReference>
<dbReference type="PANTHER" id="PTHR33121:SF70">
    <property type="entry name" value="SIGNALING PROTEIN YKOW"/>
    <property type="match status" value="1"/>
</dbReference>
<dbReference type="SMART" id="SM00052">
    <property type="entry name" value="EAL"/>
    <property type="match status" value="1"/>
</dbReference>
<reference evidence="5 6" key="1">
    <citation type="submission" date="2023-07" db="EMBL/GenBank/DDBJ databases">
        <title>Sequencing the genomes of 1000 actinobacteria strains.</title>
        <authorList>
            <person name="Klenk H.-P."/>
        </authorList>
    </citation>
    <scope>NUCLEOTIDE SEQUENCE [LARGE SCALE GENOMIC DNA]</scope>
    <source>
        <strain evidence="5 6">DSM 44388</strain>
    </source>
</reference>
<feature type="domain" description="EAL" evidence="3">
    <location>
        <begin position="600"/>
        <end position="858"/>
    </location>
</feature>
<evidence type="ECO:0000259" key="4">
    <source>
        <dbReference type="PROSITE" id="PS50887"/>
    </source>
</evidence>
<keyword evidence="2" id="KW-0472">Membrane</keyword>
<dbReference type="SUPFAM" id="SSF55073">
    <property type="entry name" value="Nucleotide cyclase"/>
    <property type="match status" value="1"/>
</dbReference>
<feature type="compositionally biased region" description="Basic residues" evidence="1">
    <location>
        <begin position="32"/>
        <end position="53"/>
    </location>
</feature>
<feature type="domain" description="GGDEF" evidence="4">
    <location>
        <begin position="456"/>
        <end position="591"/>
    </location>
</feature>
<dbReference type="InterPro" id="IPR043128">
    <property type="entry name" value="Rev_trsase/Diguanyl_cyclase"/>
</dbReference>
<gene>
    <name evidence="5" type="ORF">J2S57_002843</name>
</gene>
<evidence type="ECO:0000259" key="3">
    <source>
        <dbReference type="PROSITE" id="PS50883"/>
    </source>
</evidence>
<feature type="transmembrane region" description="Helical" evidence="2">
    <location>
        <begin position="237"/>
        <end position="254"/>
    </location>
</feature>
<dbReference type="Gene3D" id="3.20.20.450">
    <property type="entry name" value="EAL domain"/>
    <property type="match status" value="1"/>
</dbReference>
<dbReference type="CDD" id="cd01948">
    <property type="entry name" value="EAL"/>
    <property type="match status" value="1"/>
</dbReference>
<dbReference type="InterPro" id="IPR001633">
    <property type="entry name" value="EAL_dom"/>
</dbReference>
<dbReference type="SMART" id="SM00267">
    <property type="entry name" value="GGDEF"/>
    <property type="match status" value="1"/>
</dbReference>
<feature type="transmembrane region" description="Helical" evidence="2">
    <location>
        <begin position="260"/>
        <end position="277"/>
    </location>
</feature>
<feature type="region of interest" description="Disordered" evidence="1">
    <location>
        <begin position="1"/>
        <end position="124"/>
    </location>
</feature>
<dbReference type="Pfam" id="PF00990">
    <property type="entry name" value="GGDEF"/>
    <property type="match status" value="1"/>
</dbReference>
<organism evidence="5 6">
    <name type="scientific">Kineosporia succinea</name>
    <dbReference type="NCBI Taxonomy" id="84632"/>
    <lineage>
        <taxon>Bacteria</taxon>
        <taxon>Bacillati</taxon>
        <taxon>Actinomycetota</taxon>
        <taxon>Actinomycetes</taxon>
        <taxon>Kineosporiales</taxon>
        <taxon>Kineosporiaceae</taxon>
        <taxon>Kineosporia</taxon>
    </lineage>
</organism>
<dbReference type="EMBL" id="JAUSQZ010000001">
    <property type="protein sequence ID" value="MDP9827094.1"/>
    <property type="molecule type" value="Genomic_DNA"/>
</dbReference>
<dbReference type="NCBIfam" id="TIGR00254">
    <property type="entry name" value="GGDEF"/>
    <property type="match status" value="1"/>
</dbReference>
<evidence type="ECO:0000256" key="2">
    <source>
        <dbReference type="SAM" id="Phobius"/>
    </source>
</evidence>
<sequence>MTLLGANTGGEPAGDDLAARPGGGFGGSAVSRRSRSWRRRGARVRARLRRAGRGARGPVTHHDGDKLLTPPLAVPNPLRDGESRSGECGFDTLTFGVTRPGTVRGGLPRPRPASGRQKPGTPEDVSAARLLGHLPEDGTPEENRDDTAEWDQPVAMAIDLSDGPKLIHHPVLPPPDPTSGQLGQAGQAGPQTPRTGLRLITRTTLAGPDQAGANVDLSPARPAATRPVTEPRRVPEALLTFVLSLIAGATAWAVAAPPAVWLALAAVPAAGLLALLLPGFTTARVLRAAALLGTAAALPVLDSAMTPVSLVIALGTVASYPLMVGPVAGWLVTGLAVLSLAGALTGRTLSDGPGRVLHLLADPGNHPAVGIQIALGSGVLVAALVGLTSTTTRRRLTGAASAAQAGERRARAETAALAASSSIDPTTGLPNRDGLLRALALTLSTADPLTHGSTPPPVGLVLAELDRFDDLADSLGATVADDLATQVGLRIAEGFDGYLVARVARRQFAVVVTDDVLPPNADTCADVARVISRLMDEPVLAGARELSLSCSLGGAVSGPGLITAEDLLQAADEAVRAARRGGRGRWAMFDRAERARSLMRAGLEQELRHAVRMGLIEVDFQPLLALGTGVDDDDRIAGAQALPRWRRQDGVVVSPETFVPLADELGLGVTLGLQTINRALAALVIWRHEGVDVEQVWVSLSPAQLEDADFAHEVAAQLAIRGLSAASLVLQVGAGQLVESEQALVTLGMLRSLGISVALADFGTSGTSLTMLRRLPISAVKLDGRLATELDGTGEGDDVARAAAQLCHSLGLQVICASVSTSGQLEGARRIGADAVQGHAIARPMSAQDVTNLLTLRMPRELRLRTEK</sequence>
<dbReference type="PROSITE" id="PS50883">
    <property type="entry name" value="EAL"/>
    <property type="match status" value="1"/>
</dbReference>
<dbReference type="Gene3D" id="3.30.70.270">
    <property type="match status" value="1"/>
</dbReference>
<dbReference type="Proteomes" id="UP001235712">
    <property type="component" value="Unassembled WGS sequence"/>
</dbReference>
<evidence type="ECO:0000313" key="5">
    <source>
        <dbReference type="EMBL" id="MDP9827094.1"/>
    </source>
</evidence>
<dbReference type="PANTHER" id="PTHR33121">
    <property type="entry name" value="CYCLIC DI-GMP PHOSPHODIESTERASE PDEF"/>
    <property type="match status" value="1"/>
</dbReference>
<feature type="transmembrane region" description="Helical" evidence="2">
    <location>
        <begin position="327"/>
        <end position="346"/>
    </location>
</feature>
<feature type="transmembrane region" description="Helical" evidence="2">
    <location>
        <begin position="367"/>
        <end position="387"/>
    </location>
</feature>
<dbReference type="RefSeq" id="WP_307242759.1">
    <property type="nucleotide sequence ID" value="NZ_JAUSQZ010000001.1"/>
</dbReference>
<keyword evidence="2" id="KW-1133">Transmembrane helix</keyword>
<protein>
    <submittedName>
        <fullName evidence="5">Diguanylate cyclase (GGDEF)-like protein</fullName>
    </submittedName>
</protein>
<feature type="region of interest" description="Disordered" evidence="1">
    <location>
        <begin position="208"/>
        <end position="229"/>
    </location>
</feature>
<evidence type="ECO:0000256" key="1">
    <source>
        <dbReference type="SAM" id="MobiDB-lite"/>
    </source>
</evidence>
<dbReference type="Pfam" id="PF00563">
    <property type="entry name" value="EAL"/>
    <property type="match status" value="1"/>
</dbReference>
<dbReference type="PROSITE" id="PS50887">
    <property type="entry name" value="GGDEF"/>
    <property type="match status" value="1"/>
</dbReference>
<dbReference type="SUPFAM" id="SSF141868">
    <property type="entry name" value="EAL domain-like"/>
    <property type="match status" value="1"/>
</dbReference>
<keyword evidence="6" id="KW-1185">Reference proteome</keyword>
<name>A0ABT9P328_9ACTN</name>
<dbReference type="InterPro" id="IPR000160">
    <property type="entry name" value="GGDEF_dom"/>
</dbReference>
<accession>A0ABT9P328</accession>
<feature type="transmembrane region" description="Helical" evidence="2">
    <location>
        <begin position="289"/>
        <end position="315"/>
    </location>
</feature>
<comment type="caution">
    <text evidence="5">The sequence shown here is derived from an EMBL/GenBank/DDBJ whole genome shotgun (WGS) entry which is preliminary data.</text>
</comment>